<protein>
    <recommendedName>
        <fullName evidence="1">At2g29880-like C-terminal domain-containing protein</fullName>
    </recommendedName>
</protein>
<feature type="domain" description="At2g29880-like C-terminal" evidence="1">
    <location>
        <begin position="50"/>
        <end position="95"/>
    </location>
</feature>
<accession>A0A151TSK1</accession>
<organism evidence="2 3">
    <name type="scientific">Cajanus cajan</name>
    <name type="common">Pigeon pea</name>
    <name type="synonym">Cajanus indicus</name>
    <dbReference type="NCBI Taxonomy" id="3821"/>
    <lineage>
        <taxon>Eukaryota</taxon>
        <taxon>Viridiplantae</taxon>
        <taxon>Streptophyta</taxon>
        <taxon>Embryophyta</taxon>
        <taxon>Tracheophyta</taxon>
        <taxon>Spermatophyta</taxon>
        <taxon>Magnoliopsida</taxon>
        <taxon>eudicotyledons</taxon>
        <taxon>Gunneridae</taxon>
        <taxon>Pentapetalae</taxon>
        <taxon>rosids</taxon>
        <taxon>fabids</taxon>
        <taxon>Fabales</taxon>
        <taxon>Fabaceae</taxon>
        <taxon>Papilionoideae</taxon>
        <taxon>50 kb inversion clade</taxon>
        <taxon>NPAAA clade</taxon>
        <taxon>indigoferoid/millettioid clade</taxon>
        <taxon>Phaseoleae</taxon>
        <taxon>Cajanus</taxon>
    </lineage>
</organism>
<evidence type="ECO:0000313" key="2">
    <source>
        <dbReference type="EMBL" id="KYP69956.1"/>
    </source>
</evidence>
<evidence type="ECO:0000313" key="3">
    <source>
        <dbReference type="Proteomes" id="UP000075243"/>
    </source>
</evidence>
<dbReference type="EMBL" id="CM003605">
    <property type="protein sequence ID" value="KYP69956.1"/>
    <property type="molecule type" value="Genomic_DNA"/>
</dbReference>
<gene>
    <name evidence="2" type="ORF">KK1_009163</name>
</gene>
<evidence type="ECO:0000259" key="1">
    <source>
        <dbReference type="Pfam" id="PF24769"/>
    </source>
</evidence>
<sequence>LSPKVPIENSSLHKRSRFECTRSSNLSGTNNHAKVLDTFLIGIGIITINFEAIKEIPNLDCKTHFIVVDLLDNKEKKDTFFKMSLEERSSRINFKLG</sequence>
<name>A0A151TSK1_CAJCA</name>
<dbReference type="InterPro" id="IPR056253">
    <property type="entry name" value="At2g29880-like_C"/>
</dbReference>
<dbReference type="Pfam" id="PF24769">
    <property type="entry name" value="At2g29880_C"/>
    <property type="match status" value="1"/>
</dbReference>
<proteinExistence type="predicted"/>
<keyword evidence="3" id="KW-1185">Reference proteome</keyword>
<feature type="non-terminal residue" evidence="2">
    <location>
        <position position="1"/>
    </location>
</feature>
<reference evidence="2 3" key="1">
    <citation type="journal article" date="2012" name="Nat. Biotechnol.">
        <title>Draft genome sequence of pigeonpea (Cajanus cajan), an orphan legume crop of resource-poor farmers.</title>
        <authorList>
            <person name="Varshney R.K."/>
            <person name="Chen W."/>
            <person name="Li Y."/>
            <person name="Bharti A.K."/>
            <person name="Saxena R.K."/>
            <person name="Schlueter J.A."/>
            <person name="Donoghue M.T."/>
            <person name="Azam S."/>
            <person name="Fan G."/>
            <person name="Whaley A.M."/>
            <person name="Farmer A.D."/>
            <person name="Sheridan J."/>
            <person name="Iwata A."/>
            <person name="Tuteja R."/>
            <person name="Penmetsa R.V."/>
            <person name="Wu W."/>
            <person name="Upadhyaya H.D."/>
            <person name="Yang S.P."/>
            <person name="Shah T."/>
            <person name="Saxena K.B."/>
            <person name="Michael T."/>
            <person name="McCombie W.R."/>
            <person name="Yang B."/>
            <person name="Zhang G."/>
            <person name="Yang H."/>
            <person name="Wang J."/>
            <person name="Spillane C."/>
            <person name="Cook D.R."/>
            <person name="May G.D."/>
            <person name="Xu X."/>
            <person name="Jackson S.A."/>
        </authorList>
    </citation>
    <scope>NUCLEOTIDE SEQUENCE [LARGE SCALE GENOMIC DNA]</scope>
    <source>
        <strain evidence="3">cv. Asha</strain>
    </source>
</reference>
<dbReference type="Proteomes" id="UP000075243">
    <property type="component" value="Chromosome 3"/>
</dbReference>
<dbReference type="Gramene" id="C.cajan_08904.t">
    <property type="protein sequence ID" value="C.cajan_08904.t"/>
    <property type="gene ID" value="C.cajan_08904"/>
</dbReference>
<dbReference type="AlphaFoldDB" id="A0A151TSK1"/>